<accession>A0ABW6GGK7</accession>
<dbReference type="PROSITE" id="PS51186">
    <property type="entry name" value="GNAT"/>
    <property type="match status" value="1"/>
</dbReference>
<dbReference type="InterPro" id="IPR016181">
    <property type="entry name" value="Acyl_CoA_acyltransferase"/>
</dbReference>
<sequence length="151" mass="16479">MVELRELRPGDASALPGIYTAESVRYLGRPPMERTEAVFRIRQALAPPVGLPRDHVLGITADGELVGIATLHHRSADAAAVSYLLRPDTWNRGYATHAVRHLLDLARRLGVSRVHARHHPDNPASGRVLTKAGFVPTGEHAGFQTYTADLP</sequence>
<evidence type="ECO:0000259" key="1">
    <source>
        <dbReference type="PROSITE" id="PS51186"/>
    </source>
</evidence>
<dbReference type="Pfam" id="PF13302">
    <property type="entry name" value="Acetyltransf_3"/>
    <property type="match status" value="1"/>
</dbReference>
<keyword evidence="2" id="KW-0012">Acyltransferase</keyword>
<dbReference type="PANTHER" id="PTHR43792">
    <property type="entry name" value="GNAT FAMILY, PUTATIVE (AFU_ORTHOLOGUE AFUA_3G00765)-RELATED-RELATED"/>
    <property type="match status" value="1"/>
</dbReference>
<keyword evidence="2" id="KW-0808">Transferase</keyword>
<dbReference type="EMBL" id="JBHYPX010000010">
    <property type="protein sequence ID" value="MFE1351850.1"/>
    <property type="molecule type" value="Genomic_DNA"/>
</dbReference>
<dbReference type="InterPro" id="IPR051531">
    <property type="entry name" value="N-acetyltransferase"/>
</dbReference>
<dbReference type="RefSeq" id="WP_380322522.1">
    <property type="nucleotide sequence ID" value="NZ_JBHYPW010000017.1"/>
</dbReference>
<feature type="domain" description="N-acetyltransferase" evidence="1">
    <location>
        <begin position="2"/>
        <end position="151"/>
    </location>
</feature>
<gene>
    <name evidence="2" type="ORF">ACFW6T_07665</name>
</gene>
<name>A0ABW6GGK7_9ACTN</name>
<dbReference type="Proteomes" id="UP001599542">
    <property type="component" value="Unassembled WGS sequence"/>
</dbReference>
<comment type="caution">
    <text evidence="2">The sequence shown here is derived from an EMBL/GenBank/DDBJ whole genome shotgun (WGS) entry which is preliminary data.</text>
</comment>
<proteinExistence type="predicted"/>
<keyword evidence="3" id="KW-1185">Reference proteome</keyword>
<dbReference type="PANTHER" id="PTHR43792:SF16">
    <property type="entry name" value="N-ACETYLTRANSFERASE DOMAIN-CONTAINING PROTEIN"/>
    <property type="match status" value="1"/>
</dbReference>
<dbReference type="InterPro" id="IPR000182">
    <property type="entry name" value="GNAT_dom"/>
</dbReference>
<dbReference type="GO" id="GO:0016746">
    <property type="term" value="F:acyltransferase activity"/>
    <property type="evidence" value="ECO:0007669"/>
    <property type="project" value="UniProtKB-KW"/>
</dbReference>
<dbReference type="CDD" id="cd04301">
    <property type="entry name" value="NAT_SF"/>
    <property type="match status" value="1"/>
</dbReference>
<reference evidence="2 3" key="1">
    <citation type="submission" date="2024-09" db="EMBL/GenBank/DDBJ databases">
        <title>The Natural Products Discovery Center: Release of the First 8490 Sequenced Strains for Exploring Actinobacteria Biosynthetic Diversity.</title>
        <authorList>
            <person name="Kalkreuter E."/>
            <person name="Kautsar S.A."/>
            <person name="Yang D."/>
            <person name="Bader C.D."/>
            <person name="Teijaro C.N."/>
            <person name="Fluegel L."/>
            <person name="Davis C.M."/>
            <person name="Simpson J.R."/>
            <person name="Lauterbach L."/>
            <person name="Steele A.D."/>
            <person name="Gui C."/>
            <person name="Meng S."/>
            <person name="Li G."/>
            <person name="Viehrig K."/>
            <person name="Ye F."/>
            <person name="Su P."/>
            <person name="Kiefer A.F."/>
            <person name="Nichols A."/>
            <person name="Cepeda A.J."/>
            <person name="Yan W."/>
            <person name="Fan B."/>
            <person name="Jiang Y."/>
            <person name="Adhikari A."/>
            <person name="Zheng C.-J."/>
            <person name="Schuster L."/>
            <person name="Cowan T.M."/>
            <person name="Smanski M.J."/>
            <person name="Chevrette M.G."/>
            <person name="De Carvalho L.P.S."/>
            <person name="Shen B."/>
        </authorList>
    </citation>
    <scope>NUCLEOTIDE SEQUENCE [LARGE SCALE GENOMIC DNA]</scope>
    <source>
        <strain evidence="2 3">NPDC058753</strain>
    </source>
</reference>
<dbReference type="EC" id="2.3.-.-" evidence="2"/>
<protein>
    <submittedName>
        <fullName evidence="2">GNAT family N-acetyltransferase</fullName>
        <ecNumber evidence="2">2.3.-.-</ecNumber>
    </submittedName>
</protein>
<dbReference type="Gene3D" id="3.40.630.30">
    <property type="match status" value="1"/>
</dbReference>
<dbReference type="SUPFAM" id="SSF55729">
    <property type="entry name" value="Acyl-CoA N-acyltransferases (Nat)"/>
    <property type="match status" value="1"/>
</dbReference>
<organism evidence="2 3">
    <name type="scientific">Kitasatospora phosalacinea</name>
    <dbReference type="NCBI Taxonomy" id="2065"/>
    <lineage>
        <taxon>Bacteria</taxon>
        <taxon>Bacillati</taxon>
        <taxon>Actinomycetota</taxon>
        <taxon>Actinomycetes</taxon>
        <taxon>Kitasatosporales</taxon>
        <taxon>Streptomycetaceae</taxon>
        <taxon>Kitasatospora</taxon>
    </lineage>
</organism>
<evidence type="ECO:0000313" key="3">
    <source>
        <dbReference type="Proteomes" id="UP001599542"/>
    </source>
</evidence>
<evidence type="ECO:0000313" key="2">
    <source>
        <dbReference type="EMBL" id="MFE1351850.1"/>
    </source>
</evidence>